<proteinExistence type="predicted"/>
<keyword evidence="2" id="KW-1185">Reference proteome</keyword>
<accession>A0A7J9IV65</accession>
<dbReference type="Proteomes" id="UP000593575">
    <property type="component" value="Unassembled WGS sequence"/>
</dbReference>
<evidence type="ECO:0000313" key="2">
    <source>
        <dbReference type="Proteomes" id="UP000593575"/>
    </source>
</evidence>
<feature type="non-terminal residue" evidence="1">
    <location>
        <position position="31"/>
    </location>
</feature>
<dbReference type="AlphaFoldDB" id="A0A7J9IV65"/>
<protein>
    <submittedName>
        <fullName evidence="1">Uncharacterized protein</fullName>
    </submittedName>
</protein>
<comment type="caution">
    <text evidence="1">The sequence shown here is derived from an EMBL/GenBank/DDBJ whole genome shotgun (WGS) entry which is preliminary data.</text>
</comment>
<organism evidence="1 2">
    <name type="scientific">Gossypium armourianum</name>
    <dbReference type="NCBI Taxonomy" id="34283"/>
    <lineage>
        <taxon>Eukaryota</taxon>
        <taxon>Viridiplantae</taxon>
        <taxon>Streptophyta</taxon>
        <taxon>Embryophyta</taxon>
        <taxon>Tracheophyta</taxon>
        <taxon>Spermatophyta</taxon>
        <taxon>Magnoliopsida</taxon>
        <taxon>eudicotyledons</taxon>
        <taxon>Gunneridae</taxon>
        <taxon>Pentapetalae</taxon>
        <taxon>rosids</taxon>
        <taxon>malvids</taxon>
        <taxon>Malvales</taxon>
        <taxon>Malvaceae</taxon>
        <taxon>Malvoideae</taxon>
        <taxon>Gossypium</taxon>
    </lineage>
</organism>
<sequence>MVHDNIPSKFVVEAIACLRAVTVGRDLGMKY</sequence>
<gene>
    <name evidence="1" type="ORF">Goarm_010672</name>
</gene>
<evidence type="ECO:0000313" key="1">
    <source>
        <dbReference type="EMBL" id="MBA0825753.1"/>
    </source>
</evidence>
<name>A0A7J9IV65_9ROSI</name>
<reference evidence="1 2" key="1">
    <citation type="journal article" date="2019" name="Genome Biol. Evol.">
        <title>Insights into the evolution of the New World diploid cottons (Gossypium, subgenus Houzingenia) based on genome sequencing.</title>
        <authorList>
            <person name="Grover C.E."/>
            <person name="Arick M.A. 2nd"/>
            <person name="Thrash A."/>
            <person name="Conover J.L."/>
            <person name="Sanders W.S."/>
            <person name="Peterson D.G."/>
            <person name="Frelichowski J.E."/>
            <person name="Scheffler J.A."/>
            <person name="Scheffler B.E."/>
            <person name="Wendel J.F."/>
        </authorList>
    </citation>
    <scope>NUCLEOTIDE SEQUENCE [LARGE SCALE GENOMIC DNA]</scope>
    <source>
        <strain evidence="1">6</strain>
        <tissue evidence="1">Leaf</tissue>
    </source>
</reference>
<dbReference type="EMBL" id="JABFAE010000004">
    <property type="protein sequence ID" value="MBA0825753.1"/>
    <property type="molecule type" value="Genomic_DNA"/>
</dbReference>